<dbReference type="RefSeq" id="WP_246651304.1">
    <property type="nucleotide sequence ID" value="NZ_JAHKRM010000008.1"/>
</dbReference>
<dbReference type="EC" id="2.7.1.-" evidence="5"/>
<evidence type="ECO:0000313" key="6">
    <source>
        <dbReference type="Proteomes" id="UP001597097"/>
    </source>
</evidence>
<feature type="domain" description="Carbohydrate kinase PfkB" evidence="4">
    <location>
        <begin position="302"/>
        <end position="396"/>
    </location>
</feature>
<accession>A0ABW4G3U7</accession>
<dbReference type="InterPro" id="IPR029056">
    <property type="entry name" value="Ribokinase-like"/>
</dbReference>
<dbReference type="Gene3D" id="3.40.1190.20">
    <property type="match status" value="1"/>
</dbReference>
<dbReference type="Pfam" id="PF00294">
    <property type="entry name" value="PfkB"/>
    <property type="match status" value="2"/>
</dbReference>
<evidence type="ECO:0000259" key="4">
    <source>
        <dbReference type="Pfam" id="PF00294"/>
    </source>
</evidence>
<dbReference type="Proteomes" id="UP001597097">
    <property type="component" value="Unassembled WGS sequence"/>
</dbReference>
<organism evidence="5 6">
    <name type="scientific">Nonomuraea guangzhouensis</name>
    <dbReference type="NCBI Taxonomy" id="1291555"/>
    <lineage>
        <taxon>Bacteria</taxon>
        <taxon>Bacillati</taxon>
        <taxon>Actinomycetota</taxon>
        <taxon>Actinomycetes</taxon>
        <taxon>Streptosporangiales</taxon>
        <taxon>Streptosporangiaceae</taxon>
        <taxon>Nonomuraea</taxon>
    </lineage>
</organism>
<name>A0ABW4G3U7_9ACTN</name>
<evidence type="ECO:0000256" key="3">
    <source>
        <dbReference type="SAM" id="MobiDB-lite"/>
    </source>
</evidence>
<dbReference type="PANTHER" id="PTHR10584:SF166">
    <property type="entry name" value="RIBOKINASE"/>
    <property type="match status" value="1"/>
</dbReference>
<evidence type="ECO:0000256" key="2">
    <source>
        <dbReference type="ARBA" id="ARBA00022777"/>
    </source>
</evidence>
<sequence length="409" mass="40030">MTEPIVPTVATVGVHIVDILARPVSHIPEGQDTALVDQIRLTAAGSAAGTAVDLVKLGNEVVSMGAIGDDELGDFLVAVMTKRGVDVSRLTRKAGEQTAASILPIRPDGGRPSFHVPGANLGVTSSDLDVALLREVRAVHLGGMDVTFGLGDPAFFSLLDSLRADGVIVTMDLLSEMPDLLGMARAFLPHVDYVLPNDSQALLMAAGLTPGVPAGDAATSGGDSPTGDATGGPATGSPGTDTTVTSTVGSTTPSAGGSVSDGAGSVGESVSEGTASVGESVSDGTASVGGSVSEGSSAAFAGGSIAEVSAAAMALLAEGPRGVLVTMGGAGSLVVTEAGVEQVPALKVEVSDTTGCGDAYCAGFITGLLHGQDVLGAARWGTAAAARVATGLGSDAGLTDLASTLALLT</sequence>
<feature type="region of interest" description="Disordered" evidence="3">
    <location>
        <begin position="214"/>
        <end position="293"/>
    </location>
</feature>
<protein>
    <submittedName>
        <fullName evidence="5">Carbohydrate kinase family protein</fullName>
        <ecNumber evidence="5">2.7.1.-</ecNumber>
    </submittedName>
</protein>
<dbReference type="PANTHER" id="PTHR10584">
    <property type="entry name" value="SUGAR KINASE"/>
    <property type="match status" value="1"/>
</dbReference>
<evidence type="ECO:0000313" key="5">
    <source>
        <dbReference type="EMBL" id="MFD1536636.1"/>
    </source>
</evidence>
<keyword evidence="1 5" id="KW-0808">Transferase</keyword>
<dbReference type="EMBL" id="JBHUCM010000005">
    <property type="protein sequence ID" value="MFD1536636.1"/>
    <property type="molecule type" value="Genomic_DNA"/>
</dbReference>
<keyword evidence="6" id="KW-1185">Reference proteome</keyword>
<proteinExistence type="predicted"/>
<dbReference type="InterPro" id="IPR011611">
    <property type="entry name" value="PfkB_dom"/>
</dbReference>
<dbReference type="GO" id="GO:0016301">
    <property type="term" value="F:kinase activity"/>
    <property type="evidence" value="ECO:0007669"/>
    <property type="project" value="UniProtKB-KW"/>
</dbReference>
<feature type="domain" description="Carbohydrate kinase PfkB" evidence="4">
    <location>
        <begin position="12"/>
        <end position="204"/>
    </location>
</feature>
<gene>
    <name evidence="5" type="ORF">ACFSJ0_06305</name>
</gene>
<evidence type="ECO:0000256" key="1">
    <source>
        <dbReference type="ARBA" id="ARBA00022679"/>
    </source>
</evidence>
<keyword evidence="2 5" id="KW-0418">Kinase</keyword>
<reference evidence="6" key="1">
    <citation type="journal article" date="2019" name="Int. J. Syst. Evol. Microbiol.">
        <title>The Global Catalogue of Microorganisms (GCM) 10K type strain sequencing project: providing services to taxonomists for standard genome sequencing and annotation.</title>
        <authorList>
            <consortium name="The Broad Institute Genomics Platform"/>
            <consortium name="The Broad Institute Genome Sequencing Center for Infectious Disease"/>
            <person name="Wu L."/>
            <person name="Ma J."/>
        </authorList>
    </citation>
    <scope>NUCLEOTIDE SEQUENCE [LARGE SCALE GENOMIC DNA]</scope>
    <source>
        <strain evidence="6">CGMCC 1.15399</strain>
    </source>
</reference>
<comment type="caution">
    <text evidence="5">The sequence shown here is derived from an EMBL/GenBank/DDBJ whole genome shotgun (WGS) entry which is preliminary data.</text>
</comment>
<dbReference type="SUPFAM" id="SSF53613">
    <property type="entry name" value="Ribokinase-like"/>
    <property type="match status" value="1"/>
</dbReference>
<feature type="compositionally biased region" description="Low complexity" evidence="3">
    <location>
        <begin position="235"/>
        <end position="293"/>
    </location>
</feature>